<dbReference type="InterPro" id="IPR001304">
    <property type="entry name" value="C-type_lectin-like"/>
</dbReference>
<dbReference type="Gene3D" id="3.10.100.10">
    <property type="entry name" value="Mannose-Binding Protein A, subunit A"/>
    <property type="match status" value="1"/>
</dbReference>
<dbReference type="InterPro" id="IPR016187">
    <property type="entry name" value="CTDL_fold"/>
</dbReference>
<gene>
    <name evidence="4" type="primary">LOC111116908</name>
</gene>
<sequence>MFLRIQANKTPKEIRMLQWTVFIYVFAIIDGQPLYDNADVRDMCNVYQQETYCRQLQQRMKEKDLQRGFGSSEEDCGVLTHETDDLKQEPNAVRVRWVKDYLFVKTSVSWNNAKEKCTKLGGYLVEIDSKNEEDVLKDQRLLGKRWWTGGRDYHGNDTWVWDSSKDSFSYVNWDKNQPDPSSEGCLVMYSSGYWHDYPCNETFWFICENNSIFS</sequence>
<dbReference type="Proteomes" id="UP000694844">
    <property type="component" value="Chromosome 10"/>
</dbReference>
<dbReference type="CDD" id="cd00037">
    <property type="entry name" value="CLECT"/>
    <property type="match status" value="1"/>
</dbReference>
<evidence type="ECO:0000313" key="4">
    <source>
        <dbReference type="RefSeq" id="XP_022311669.1"/>
    </source>
</evidence>
<dbReference type="PROSITE" id="PS50041">
    <property type="entry name" value="C_TYPE_LECTIN_2"/>
    <property type="match status" value="1"/>
</dbReference>
<dbReference type="Pfam" id="PF00059">
    <property type="entry name" value="Lectin_C"/>
    <property type="match status" value="1"/>
</dbReference>
<dbReference type="SUPFAM" id="SSF56436">
    <property type="entry name" value="C-type lectin-like"/>
    <property type="match status" value="1"/>
</dbReference>
<dbReference type="AlphaFoldDB" id="A0A8B8C957"/>
<dbReference type="InterPro" id="IPR050111">
    <property type="entry name" value="C-type_lectin/snaclec_domain"/>
</dbReference>
<dbReference type="KEGG" id="cvn:111116908"/>
<protein>
    <submittedName>
        <fullName evidence="4">Hepatic lectin-like isoform X1</fullName>
    </submittedName>
</protein>
<evidence type="ECO:0000256" key="1">
    <source>
        <dbReference type="ARBA" id="ARBA00023157"/>
    </source>
</evidence>
<proteinExistence type="predicted"/>
<evidence type="ECO:0000313" key="3">
    <source>
        <dbReference type="Proteomes" id="UP000694844"/>
    </source>
</evidence>
<evidence type="ECO:0000259" key="2">
    <source>
        <dbReference type="PROSITE" id="PS50041"/>
    </source>
</evidence>
<keyword evidence="3" id="KW-1185">Reference proteome</keyword>
<name>A0A8B8C957_CRAVI</name>
<dbReference type="PROSITE" id="PS00615">
    <property type="entry name" value="C_TYPE_LECTIN_1"/>
    <property type="match status" value="1"/>
</dbReference>
<dbReference type="InterPro" id="IPR018378">
    <property type="entry name" value="C-type_lectin_CS"/>
</dbReference>
<reference evidence="4" key="1">
    <citation type="submission" date="2025-08" db="UniProtKB">
        <authorList>
            <consortium name="RefSeq"/>
        </authorList>
    </citation>
    <scope>IDENTIFICATION</scope>
    <source>
        <tissue evidence="4">Whole sample</tissue>
    </source>
</reference>
<dbReference type="RefSeq" id="XP_022311669.1">
    <property type="nucleotide sequence ID" value="XM_022455961.1"/>
</dbReference>
<dbReference type="PANTHER" id="PTHR22803">
    <property type="entry name" value="MANNOSE, PHOSPHOLIPASE, LECTIN RECEPTOR RELATED"/>
    <property type="match status" value="1"/>
</dbReference>
<dbReference type="SMART" id="SM00034">
    <property type="entry name" value="CLECT"/>
    <property type="match status" value="1"/>
</dbReference>
<dbReference type="GeneID" id="111116908"/>
<organism evidence="3 4">
    <name type="scientific">Crassostrea virginica</name>
    <name type="common">Eastern oyster</name>
    <dbReference type="NCBI Taxonomy" id="6565"/>
    <lineage>
        <taxon>Eukaryota</taxon>
        <taxon>Metazoa</taxon>
        <taxon>Spiralia</taxon>
        <taxon>Lophotrochozoa</taxon>
        <taxon>Mollusca</taxon>
        <taxon>Bivalvia</taxon>
        <taxon>Autobranchia</taxon>
        <taxon>Pteriomorphia</taxon>
        <taxon>Ostreida</taxon>
        <taxon>Ostreoidea</taxon>
        <taxon>Ostreidae</taxon>
        <taxon>Crassostrea</taxon>
    </lineage>
</organism>
<feature type="domain" description="C-type lectin" evidence="2">
    <location>
        <begin position="101"/>
        <end position="208"/>
    </location>
</feature>
<accession>A0A8B8C957</accession>
<dbReference type="InterPro" id="IPR016186">
    <property type="entry name" value="C-type_lectin-like/link_sf"/>
</dbReference>
<keyword evidence="1" id="KW-1015">Disulfide bond</keyword>
<dbReference type="OrthoDB" id="6120773at2759"/>